<gene>
    <name evidence="2" type="ORF">CLV57_1977</name>
</gene>
<accession>A0A2H9VVV6</accession>
<organism evidence="2 3">
    <name type="scientific">Mucilaginibacter auburnensis</name>
    <dbReference type="NCBI Taxonomy" id="1457233"/>
    <lineage>
        <taxon>Bacteria</taxon>
        <taxon>Pseudomonadati</taxon>
        <taxon>Bacteroidota</taxon>
        <taxon>Sphingobacteriia</taxon>
        <taxon>Sphingobacteriales</taxon>
        <taxon>Sphingobacteriaceae</taxon>
        <taxon>Mucilaginibacter</taxon>
    </lineage>
</organism>
<dbReference type="AlphaFoldDB" id="A0A2H9VVV6"/>
<dbReference type="OrthoDB" id="2913980at2"/>
<dbReference type="Proteomes" id="UP000242687">
    <property type="component" value="Unassembled WGS sequence"/>
</dbReference>
<keyword evidence="1" id="KW-0472">Membrane</keyword>
<reference evidence="2 3" key="1">
    <citation type="submission" date="2017-11" db="EMBL/GenBank/DDBJ databases">
        <title>Genomic Encyclopedia of Archaeal and Bacterial Type Strains, Phase II (KMG-II): From Individual Species to Whole Genera.</title>
        <authorList>
            <person name="Goeker M."/>
        </authorList>
    </citation>
    <scope>NUCLEOTIDE SEQUENCE [LARGE SCALE GENOMIC DNA]</scope>
    <source>
        <strain evidence="2 3">DSM 28175</strain>
    </source>
</reference>
<proteinExistence type="predicted"/>
<name>A0A2H9VVV6_9SPHI</name>
<feature type="transmembrane region" description="Helical" evidence="1">
    <location>
        <begin position="102"/>
        <end position="122"/>
    </location>
</feature>
<keyword evidence="1" id="KW-1133">Transmembrane helix</keyword>
<keyword evidence="3" id="KW-1185">Reference proteome</keyword>
<evidence type="ECO:0000313" key="3">
    <source>
        <dbReference type="Proteomes" id="UP000242687"/>
    </source>
</evidence>
<keyword evidence="1" id="KW-0812">Transmembrane</keyword>
<feature type="transmembrane region" description="Helical" evidence="1">
    <location>
        <begin position="42"/>
        <end position="61"/>
    </location>
</feature>
<comment type="caution">
    <text evidence="2">The sequence shown here is derived from an EMBL/GenBank/DDBJ whole genome shotgun (WGS) entry which is preliminary data.</text>
</comment>
<evidence type="ECO:0000313" key="2">
    <source>
        <dbReference type="EMBL" id="PJJ84955.1"/>
    </source>
</evidence>
<evidence type="ECO:0000256" key="1">
    <source>
        <dbReference type="SAM" id="Phobius"/>
    </source>
</evidence>
<sequence length="130" mass="14352">MNTRLIMASSALFLSAIGIILTFAPAEVLNGLEADFNKSSVLILQLHGGLYFGFAMLNWMSQWSVIGGIYNKPVSVANFSNFFVGAMALIKQLITNPLLPKAFWIFAVIYGIYALIFGWLFYSGKNAKTE</sequence>
<dbReference type="EMBL" id="PGFJ01000001">
    <property type="protein sequence ID" value="PJJ84955.1"/>
    <property type="molecule type" value="Genomic_DNA"/>
</dbReference>
<feature type="transmembrane region" description="Helical" evidence="1">
    <location>
        <begin position="73"/>
        <end position="90"/>
    </location>
</feature>
<protein>
    <submittedName>
        <fullName evidence="2">Uncharacterized protein</fullName>
    </submittedName>
</protein>
<dbReference type="RefSeq" id="WP_100341115.1">
    <property type="nucleotide sequence ID" value="NZ_PGFJ01000001.1"/>
</dbReference>